<accession>A0A833XAW0</accession>
<dbReference type="Proteomes" id="UP000619265">
    <property type="component" value="Unassembled WGS sequence"/>
</dbReference>
<reference evidence="7" key="2">
    <citation type="submission" date="2020-03" db="EMBL/GenBank/DDBJ databases">
        <title>Walnut 2.0.</title>
        <authorList>
            <person name="Marrano A."/>
            <person name="Britton M."/>
            <person name="Zimin A.V."/>
            <person name="Zaini P.A."/>
            <person name="Workman R."/>
            <person name="Puiu D."/>
            <person name="Bianco L."/>
            <person name="Allen B.J."/>
            <person name="Troggio M."/>
            <person name="Leslie C.A."/>
            <person name="Timp W."/>
            <person name="Dendekar A."/>
            <person name="Salzberg S.L."/>
            <person name="Neale D.B."/>
        </authorList>
    </citation>
    <scope>NUCLEOTIDE SEQUENCE</scope>
    <source>
        <tissue evidence="7">Leaves</tissue>
    </source>
</reference>
<dbReference type="InterPro" id="IPR002048">
    <property type="entry name" value="EF_hand_dom"/>
</dbReference>
<evidence type="ECO:0000256" key="1">
    <source>
        <dbReference type="ARBA" id="ARBA00022723"/>
    </source>
</evidence>
<gene>
    <name evidence="7" type="ORF">F2P56_018643</name>
</gene>
<evidence type="ECO:0000256" key="4">
    <source>
        <dbReference type="ARBA" id="ARBA00022837"/>
    </source>
</evidence>
<evidence type="ECO:0000256" key="3">
    <source>
        <dbReference type="ARBA" id="ARBA00022833"/>
    </source>
</evidence>
<evidence type="ECO:0000256" key="5">
    <source>
        <dbReference type="SAM" id="MobiDB-lite"/>
    </source>
</evidence>
<dbReference type="AlphaFoldDB" id="A0A833XAW0"/>
<dbReference type="PROSITE" id="PS00303">
    <property type="entry name" value="S100_CABP"/>
    <property type="match status" value="1"/>
</dbReference>
<comment type="caution">
    <text evidence="7">The sequence shown here is derived from an EMBL/GenBank/DDBJ whole genome shotgun (WGS) entry which is preliminary data.</text>
</comment>
<keyword evidence="1" id="KW-0479">Metal-binding</keyword>
<protein>
    <recommendedName>
        <fullName evidence="6">EF-hand domain-containing protein</fullName>
    </recommendedName>
</protein>
<dbReference type="SUPFAM" id="SSF57850">
    <property type="entry name" value="RING/U-box"/>
    <property type="match status" value="1"/>
</dbReference>
<dbReference type="InterPro" id="IPR011992">
    <property type="entry name" value="EF-hand-dom_pair"/>
</dbReference>
<reference evidence="7" key="1">
    <citation type="submission" date="2015-10" db="EMBL/GenBank/DDBJ databases">
        <authorList>
            <person name="Martinez-Garcia P.J."/>
            <person name="Crepeau M.W."/>
            <person name="Puiu D."/>
            <person name="Gonzalez-Ibeas D."/>
            <person name="Whalen J."/>
            <person name="Stevens K."/>
            <person name="Paul R."/>
            <person name="Butterfield T."/>
            <person name="Britton M."/>
            <person name="Reagan R."/>
            <person name="Chakraborty S."/>
            <person name="Walawage S.L."/>
            <person name="Vasquez-Gross H.A."/>
            <person name="Cardeno C."/>
            <person name="Famula R."/>
            <person name="Pratt K."/>
            <person name="Kuruganti S."/>
            <person name="Aradhya M.K."/>
            <person name="Leslie C.A."/>
            <person name="Dandekar A.M."/>
            <person name="Salzberg S.L."/>
            <person name="Wegrzyn J.L."/>
            <person name="Langley C.H."/>
            <person name="Neale D.B."/>
        </authorList>
    </citation>
    <scope>NUCLEOTIDE SEQUENCE</scope>
    <source>
        <tissue evidence="7">Leaves</tissue>
    </source>
</reference>
<feature type="region of interest" description="Disordered" evidence="5">
    <location>
        <begin position="155"/>
        <end position="183"/>
    </location>
</feature>
<sequence length="308" mass="35465">MEEIREVANAYYVNLTEQQQEKAQDDFKKMKLERNTSMSLTDFLDFVLQENCPKTVACSLFKHLDVNGDGNLDFDEFITLFYLYQSKRLLYCRGCETFLNGLYFTCIKCFGSTGNSYDLCTFCYRNKNFKHHKDAVFLDNYALLRRNIKRSAETAVDPVQDNDNKIKLEDVDESGQVKNDENEGQYVSELSDHQENNATHEADLDDSTYQENDNKIKEDVDESGQVKNDENEGQYVSELSDHQKNEENEEVANASNQEKTANRKVANIHRYRNRERIGKAFSKLGANITSKVTGDISKATDNTNCNIM</sequence>
<organism evidence="7 8">
    <name type="scientific">Juglans regia</name>
    <name type="common">English walnut</name>
    <dbReference type="NCBI Taxonomy" id="51240"/>
    <lineage>
        <taxon>Eukaryota</taxon>
        <taxon>Viridiplantae</taxon>
        <taxon>Streptophyta</taxon>
        <taxon>Embryophyta</taxon>
        <taxon>Tracheophyta</taxon>
        <taxon>Spermatophyta</taxon>
        <taxon>Magnoliopsida</taxon>
        <taxon>eudicotyledons</taxon>
        <taxon>Gunneridae</taxon>
        <taxon>Pentapetalae</taxon>
        <taxon>rosids</taxon>
        <taxon>fabids</taxon>
        <taxon>Fagales</taxon>
        <taxon>Juglandaceae</taxon>
        <taxon>Juglans</taxon>
    </lineage>
</organism>
<dbReference type="PROSITE" id="PS00018">
    <property type="entry name" value="EF_HAND_1"/>
    <property type="match status" value="1"/>
</dbReference>
<evidence type="ECO:0000313" key="7">
    <source>
        <dbReference type="EMBL" id="KAF5462655.1"/>
    </source>
</evidence>
<dbReference type="EMBL" id="LIHL02000008">
    <property type="protein sequence ID" value="KAF5462655.1"/>
    <property type="molecule type" value="Genomic_DNA"/>
</dbReference>
<keyword evidence="2" id="KW-0863">Zinc-finger</keyword>
<evidence type="ECO:0000256" key="2">
    <source>
        <dbReference type="ARBA" id="ARBA00022771"/>
    </source>
</evidence>
<dbReference type="Gene3D" id="1.10.238.10">
    <property type="entry name" value="EF-hand"/>
    <property type="match status" value="1"/>
</dbReference>
<dbReference type="Gramene" id="Jr08_13820_p1">
    <property type="protein sequence ID" value="cds.Jr08_13820_p1"/>
    <property type="gene ID" value="Jr08_13820"/>
</dbReference>
<dbReference type="InterPro" id="IPR043145">
    <property type="entry name" value="Znf_ZZ_sf"/>
</dbReference>
<dbReference type="SUPFAM" id="SSF47473">
    <property type="entry name" value="EF-hand"/>
    <property type="match status" value="1"/>
</dbReference>
<name>A0A833XAW0_JUGRE</name>
<evidence type="ECO:0000259" key="6">
    <source>
        <dbReference type="PROSITE" id="PS50222"/>
    </source>
</evidence>
<dbReference type="InterPro" id="IPR001751">
    <property type="entry name" value="S100/CaBP7/8-like_CS"/>
</dbReference>
<dbReference type="GO" id="GO:0005509">
    <property type="term" value="F:calcium ion binding"/>
    <property type="evidence" value="ECO:0007669"/>
    <property type="project" value="InterPro"/>
</dbReference>
<dbReference type="Gene3D" id="3.30.60.90">
    <property type="match status" value="1"/>
</dbReference>
<evidence type="ECO:0000313" key="8">
    <source>
        <dbReference type="Proteomes" id="UP000619265"/>
    </source>
</evidence>
<dbReference type="GO" id="GO:0008270">
    <property type="term" value="F:zinc ion binding"/>
    <property type="evidence" value="ECO:0007669"/>
    <property type="project" value="UniProtKB-KW"/>
</dbReference>
<dbReference type="PROSITE" id="PS50222">
    <property type="entry name" value="EF_HAND_2"/>
    <property type="match status" value="1"/>
</dbReference>
<dbReference type="InterPro" id="IPR018247">
    <property type="entry name" value="EF_Hand_1_Ca_BS"/>
</dbReference>
<keyword evidence="4" id="KW-0106">Calcium</keyword>
<feature type="region of interest" description="Disordered" evidence="5">
    <location>
        <begin position="218"/>
        <end position="261"/>
    </location>
</feature>
<proteinExistence type="predicted"/>
<keyword evidence="3" id="KW-0862">Zinc</keyword>
<feature type="domain" description="EF-hand" evidence="6">
    <location>
        <begin position="52"/>
        <end position="87"/>
    </location>
</feature>